<dbReference type="GO" id="GO:0072659">
    <property type="term" value="P:protein localization to plasma membrane"/>
    <property type="evidence" value="ECO:0007669"/>
    <property type="project" value="TreeGrafter"/>
</dbReference>
<dbReference type="CDD" id="cd03399">
    <property type="entry name" value="SPFH_flotillin"/>
    <property type="match status" value="1"/>
</dbReference>
<protein>
    <recommendedName>
        <fullName evidence="3">Flotillin</fullName>
    </recommendedName>
</protein>
<accession>H2YSB0</accession>
<keyword evidence="7" id="KW-1185">Reference proteome</keyword>
<evidence type="ECO:0000313" key="7">
    <source>
        <dbReference type="Proteomes" id="UP000007875"/>
    </source>
</evidence>
<dbReference type="Proteomes" id="UP000007875">
    <property type="component" value="Unassembled WGS sequence"/>
</dbReference>
<proteinExistence type="inferred from homology"/>
<dbReference type="STRING" id="51511.ENSCSAVP00000008220"/>
<dbReference type="GO" id="GO:0045661">
    <property type="term" value="P:regulation of myoblast differentiation"/>
    <property type="evidence" value="ECO:0007669"/>
    <property type="project" value="TreeGrafter"/>
</dbReference>
<dbReference type="OMA" id="MWRVAEP"/>
<dbReference type="Pfam" id="PF01145">
    <property type="entry name" value="Band_7"/>
    <property type="match status" value="1"/>
</dbReference>
<dbReference type="GO" id="GO:0002020">
    <property type="term" value="F:protease binding"/>
    <property type="evidence" value="ECO:0007669"/>
    <property type="project" value="TreeGrafter"/>
</dbReference>
<reference evidence="7" key="1">
    <citation type="submission" date="2003-08" db="EMBL/GenBank/DDBJ databases">
        <authorList>
            <person name="Birren B."/>
            <person name="Nusbaum C."/>
            <person name="Abebe A."/>
            <person name="Abouelleil A."/>
            <person name="Adekoya E."/>
            <person name="Ait-zahra M."/>
            <person name="Allen N."/>
            <person name="Allen T."/>
            <person name="An P."/>
            <person name="Anderson M."/>
            <person name="Anderson S."/>
            <person name="Arachchi H."/>
            <person name="Armbruster J."/>
            <person name="Bachantsang P."/>
            <person name="Baldwin J."/>
            <person name="Barry A."/>
            <person name="Bayul T."/>
            <person name="Blitshsteyn B."/>
            <person name="Bloom T."/>
            <person name="Blye J."/>
            <person name="Boguslavskiy L."/>
            <person name="Borowsky M."/>
            <person name="Boukhgalter B."/>
            <person name="Brunache A."/>
            <person name="Butler J."/>
            <person name="Calixte N."/>
            <person name="Calvo S."/>
            <person name="Camarata J."/>
            <person name="Campo K."/>
            <person name="Chang J."/>
            <person name="Cheshatsang Y."/>
            <person name="Citroen M."/>
            <person name="Collymore A."/>
            <person name="Considine T."/>
            <person name="Cook A."/>
            <person name="Cooke P."/>
            <person name="Corum B."/>
            <person name="Cuomo C."/>
            <person name="David R."/>
            <person name="Dawoe T."/>
            <person name="Degray S."/>
            <person name="Dodge S."/>
            <person name="Dooley K."/>
            <person name="Dorje P."/>
            <person name="Dorjee K."/>
            <person name="Dorris L."/>
            <person name="Duffey N."/>
            <person name="Dupes A."/>
            <person name="Elkins T."/>
            <person name="Engels R."/>
            <person name="Erickson J."/>
            <person name="Farina A."/>
            <person name="Faro S."/>
            <person name="Ferreira P."/>
            <person name="Fischer H."/>
            <person name="Fitzgerald M."/>
            <person name="Foley K."/>
            <person name="Gage D."/>
            <person name="Galagan J."/>
            <person name="Gearin G."/>
            <person name="Gnerre S."/>
            <person name="Gnirke A."/>
            <person name="Goyette A."/>
            <person name="Graham J."/>
            <person name="Grandbois E."/>
            <person name="Gyaltsen K."/>
            <person name="Hafez N."/>
            <person name="Hagopian D."/>
            <person name="Hagos B."/>
            <person name="Hall J."/>
            <person name="Hatcher B."/>
            <person name="Heller A."/>
            <person name="Higgins H."/>
            <person name="Honan T."/>
            <person name="Horn A."/>
            <person name="Houde N."/>
            <person name="Hughes L."/>
            <person name="Hulme W."/>
            <person name="Husby E."/>
            <person name="Iliev I."/>
            <person name="Jaffe D."/>
            <person name="Jones C."/>
            <person name="Kamal M."/>
            <person name="Kamat A."/>
            <person name="Kamvysselis M."/>
            <person name="Karlsson E."/>
            <person name="Kells C."/>
            <person name="Kieu A."/>
            <person name="Kisner P."/>
            <person name="Kodira C."/>
            <person name="Kulbokas E."/>
            <person name="Labutti K."/>
            <person name="Lama D."/>
            <person name="Landers T."/>
            <person name="Leger J."/>
            <person name="Levine S."/>
            <person name="Lewis D."/>
            <person name="Lewis T."/>
            <person name="Lindblad-toh K."/>
            <person name="Liu X."/>
            <person name="Lokyitsang T."/>
            <person name="Lokyitsang Y."/>
            <person name="Lucien O."/>
            <person name="Lui A."/>
            <person name="Ma L.J."/>
            <person name="Mabbitt R."/>
            <person name="Macdonald J."/>
            <person name="Maclean C."/>
            <person name="Major J."/>
            <person name="Manning J."/>
            <person name="Marabella R."/>
            <person name="Maru K."/>
            <person name="Matthews C."/>
            <person name="Mauceli E."/>
            <person name="Mccarthy M."/>
            <person name="Mcdonough S."/>
            <person name="Mcghee T."/>
            <person name="Meldrim J."/>
            <person name="Meneus L."/>
            <person name="Mesirov J."/>
            <person name="Mihalev A."/>
            <person name="Mihova T."/>
            <person name="Mikkelsen T."/>
            <person name="Mlenga V."/>
            <person name="Moru K."/>
            <person name="Mozes J."/>
            <person name="Mulrain L."/>
            <person name="Munson G."/>
            <person name="Naylor J."/>
            <person name="Newes C."/>
            <person name="Nguyen C."/>
            <person name="Nguyen N."/>
            <person name="Nguyen T."/>
            <person name="Nicol R."/>
            <person name="Nielsen C."/>
            <person name="Nizzari M."/>
            <person name="Norbu C."/>
            <person name="Norbu N."/>
            <person name="O'donnell P."/>
            <person name="Okoawo O."/>
            <person name="O'leary S."/>
            <person name="Omotosho B."/>
            <person name="O'neill K."/>
            <person name="Osman S."/>
            <person name="Parker S."/>
            <person name="Perrin D."/>
            <person name="Phunkhang P."/>
            <person name="Piqani B."/>
            <person name="Purcell S."/>
            <person name="Rachupka T."/>
            <person name="Ramasamy U."/>
            <person name="Rameau R."/>
            <person name="Ray V."/>
            <person name="Raymond C."/>
            <person name="Retta R."/>
            <person name="Richardson S."/>
            <person name="Rise C."/>
            <person name="Rodriguez J."/>
            <person name="Rogers J."/>
            <person name="Rogov P."/>
            <person name="Rutman M."/>
            <person name="Schupbach R."/>
            <person name="Seaman C."/>
            <person name="Settipalli S."/>
            <person name="Sharpe T."/>
            <person name="Sheridan J."/>
            <person name="Sherpa N."/>
            <person name="Shi J."/>
            <person name="Smirnov S."/>
            <person name="Smith C."/>
            <person name="Sougnez C."/>
            <person name="Spencer B."/>
            <person name="Stalker J."/>
            <person name="Stange-thomann N."/>
            <person name="Stavropoulos S."/>
            <person name="Stetson K."/>
            <person name="Stone C."/>
            <person name="Stone S."/>
            <person name="Stubbs M."/>
            <person name="Talamas J."/>
            <person name="Tchuinga P."/>
            <person name="Tenzing P."/>
            <person name="Tesfaye S."/>
            <person name="Theodore J."/>
            <person name="Thoulutsang Y."/>
            <person name="Topham K."/>
            <person name="Towey S."/>
            <person name="Tsamla T."/>
            <person name="Tsomo N."/>
            <person name="Vallee D."/>
            <person name="Vassiliev H."/>
            <person name="Venkataraman V."/>
            <person name="Vinson J."/>
            <person name="Vo A."/>
            <person name="Wade C."/>
            <person name="Wang S."/>
            <person name="Wangchuk T."/>
            <person name="Wangdi T."/>
            <person name="Whittaker C."/>
            <person name="Wilkinson J."/>
            <person name="Wu Y."/>
            <person name="Wyman D."/>
            <person name="Yadav S."/>
            <person name="Yang S."/>
            <person name="Yang X."/>
            <person name="Yeager S."/>
            <person name="Yee E."/>
            <person name="Young G."/>
            <person name="Zainoun J."/>
            <person name="Zembeck L."/>
            <person name="Zimmer A."/>
            <person name="Zody M."/>
            <person name="Lander E."/>
        </authorList>
    </citation>
    <scope>NUCLEOTIDE SEQUENCE [LARGE SCALE GENOMIC DNA]</scope>
</reference>
<reference evidence="6" key="3">
    <citation type="submission" date="2025-09" db="UniProtKB">
        <authorList>
            <consortium name="Ensembl"/>
        </authorList>
    </citation>
    <scope>IDENTIFICATION</scope>
</reference>
<dbReference type="PANTHER" id="PTHR13806:SF46">
    <property type="entry name" value="FLOTILLIN-1-RELATED"/>
    <property type="match status" value="1"/>
</dbReference>
<dbReference type="InterPro" id="IPR036013">
    <property type="entry name" value="Band_7/SPFH_dom_sf"/>
</dbReference>
<dbReference type="SMART" id="SM00244">
    <property type="entry name" value="PHB"/>
    <property type="match status" value="1"/>
</dbReference>
<dbReference type="InParanoid" id="H2YSB0"/>
<keyword evidence="4" id="KW-0175">Coiled coil</keyword>
<dbReference type="GeneTree" id="ENSGT00560000077232"/>
<evidence type="ECO:0000259" key="5">
    <source>
        <dbReference type="SMART" id="SM00244"/>
    </source>
</evidence>
<dbReference type="Gene3D" id="3.30.479.30">
    <property type="entry name" value="Band 7 domain"/>
    <property type="match status" value="1"/>
</dbReference>
<dbReference type="InterPro" id="IPR027705">
    <property type="entry name" value="Flotillin_fam"/>
</dbReference>
<feature type="coiled-coil region" evidence="4">
    <location>
        <begin position="258"/>
        <end position="301"/>
    </location>
</feature>
<feature type="domain" description="Band 7" evidence="5">
    <location>
        <begin position="100"/>
        <end position="282"/>
    </location>
</feature>
<evidence type="ECO:0000256" key="4">
    <source>
        <dbReference type="SAM" id="Coils"/>
    </source>
</evidence>
<dbReference type="InterPro" id="IPR001107">
    <property type="entry name" value="Band_7"/>
</dbReference>
<comment type="subunit">
    <text evidence="3">Heterooligomeric complex.</text>
</comment>
<dbReference type="FunCoup" id="H2YSB0">
    <property type="interactions" value="122"/>
</dbReference>
<evidence type="ECO:0000256" key="3">
    <source>
        <dbReference type="RuleBase" id="RU366054"/>
    </source>
</evidence>
<comment type="subcellular location">
    <subcellularLocation>
        <location evidence="3">Membrane</location>
    </subcellularLocation>
    <subcellularLocation>
        <location evidence="3">Endosome</location>
    </subcellularLocation>
</comment>
<name>H2YSB0_CIOSA</name>
<evidence type="ECO:0000256" key="2">
    <source>
        <dbReference type="ARBA" id="ARBA00023136"/>
    </source>
</evidence>
<reference evidence="6" key="2">
    <citation type="submission" date="2025-08" db="UniProtKB">
        <authorList>
            <consortium name="Ensembl"/>
        </authorList>
    </citation>
    <scope>IDENTIFICATION</scope>
</reference>
<comment type="similarity">
    <text evidence="1 3">Belongs to the band 7/mec-2 family. Flotillin subfamily.</text>
</comment>
<organism evidence="6 7">
    <name type="scientific">Ciona savignyi</name>
    <name type="common">Pacific transparent sea squirt</name>
    <dbReference type="NCBI Taxonomy" id="51511"/>
    <lineage>
        <taxon>Eukaryota</taxon>
        <taxon>Metazoa</taxon>
        <taxon>Chordata</taxon>
        <taxon>Tunicata</taxon>
        <taxon>Ascidiacea</taxon>
        <taxon>Phlebobranchia</taxon>
        <taxon>Cionidae</taxon>
        <taxon>Ciona</taxon>
    </lineage>
</organism>
<sequence>MGNCHTVGPNQALVVSGGCCGNDGKKYVIGGWAWAWCCVTEVQRLSLEVMTLNPRCENVETAQGVPLTVTGVAQINGNLKVYYIKNDYLSKYAKDLLASACEQFLGKTVHEIEEILLQTLEGHLRAILGTLTVEQIYRDRETFASLVREVAGPDVGRMGIEVLSFVIKDVVDRVDYLTSIGRAQTAVVKRDARIGVAEAERDSGIVEARCDKLLMDVKFGADTKVADSERMFEMSQASYQKEVNSKQAEAQLSYQLQAAKEKQNIRKEEIEIEVVQRRKQIEVEAREIERKDRELEATVRKPTEAEAYKVKTLAEGRRTKTVEAARADAERIKQVGAADASSIEAIGKAEAESMRQKASAYKQYGDAALMSLVLESLPKIAAEVAAPLSRVDEIVLLGGEDDRTTSEITKLLAEMPPAVKAVTGVDLSKVLKSVPGAK</sequence>
<dbReference type="GO" id="GO:0005768">
    <property type="term" value="C:endosome"/>
    <property type="evidence" value="ECO:0007669"/>
    <property type="project" value="UniProtKB-SubCell"/>
</dbReference>
<dbReference type="SUPFAM" id="SSF117892">
    <property type="entry name" value="Band 7/SPFH domain"/>
    <property type="match status" value="1"/>
</dbReference>
<evidence type="ECO:0000313" key="6">
    <source>
        <dbReference type="Ensembl" id="ENSCSAVP00000008220.1"/>
    </source>
</evidence>
<dbReference type="AlphaFoldDB" id="H2YSB0"/>
<dbReference type="Ensembl" id="ENSCSAVT00000008328.1">
    <property type="protein sequence ID" value="ENSCSAVP00000008220.1"/>
    <property type="gene ID" value="ENSCSAVG00000004892.1"/>
</dbReference>
<keyword evidence="2 3" id="KW-0472">Membrane</keyword>
<dbReference type="PANTHER" id="PTHR13806">
    <property type="entry name" value="FLOTILLIN-RELATED"/>
    <property type="match status" value="1"/>
</dbReference>
<dbReference type="GO" id="GO:0016600">
    <property type="term" value="C:flotillin complex"/>
    <property type="evidence" value="ECO:0007669"/>
    <property type="project" value="TreeGrafter"/>
</dbReference>
<evidence type="ECO:0000256" key="1">
    <source>
        <dbReference type="ARBA" id="ARBA00007161"/>
    </source>
</evidence>
<dbReference type="eggNOG" id="KOG2668">
    <property type="taxonomic scope" value="Eukaryota"/>
</dbReference>